<accession>A0A015SMF4</accession>
<dbReference type="Proteomes" id="UP000020529">
    <property type="component" value="Unassembled WGS sequence"/>
</dbReference>
<organism evidence="1 2">
    <name type="scientific">Bacteroides fragilis str. 3988T(B)14</name>
    <dbReference type="NCBI Taxonomy" id="1339315"/>
    <lineage>
        <taxon>Bacteria</taxon>
        <taxon>Pseudomonadati</taxon>
        <taxon>Bacteroidota</taxon>
        <taxon>Bacteroidia</taxon>
        <taxon>Bacteroidales</taxon>
        <taxon>Bacteroidaceae</taxon>
        <taxon>Bacteroides</taxon>
    </lineage>
</organism>
<dbReference type="EMBL" id="JGCY01000358">
    <property type="protein sequence ID" value="EXY73399.1"/>
    <property type="molecule type" value="Genomic_DNA"/>
</dbReference>
<name>A0A015SMF4_BACFG</name>
<proteinExistence type="predicted"/>
<comment type="caution">
    <text evidence="1">The sequence shown here is derived from an EMBL/GenBank/DDBJ whole genome shotgun (WGS) entry which is preliminary data.</text>
</comment>
<protein>
    <submittedName>
        <fullName evidence="1">Uncharacterized protein</fullName>
    </submittedName>
</protein>
<evidence type="ECO:0000313" key="1">
    <source>
        <dbReference type="EMBL" id="EXY73399.1"/>
    </source>
</evidence>
<reference evidence="1 2" key="1">
    <citation type="submission" date="2014-02" db="EMBL/GenBank/DDBJ databases">
        <authorList>
            <person name="Sears C."/>
            <person name="Carroll K."/>
            <person name="Sack B.R."/>
            <person name="Qadri F."/>
            <person name="Myers L.L."/>
            <person name="Chung G.-T."/>
            <person name="Escheverria P."/>
            <person name="Fraser C.M."/>
            <person name="Sadzewicz L."/>
            <person name="Shefchek K.A."/>
            <person name="Tallon L."/>
            <person name="Das S.P."/>
            <person name="Daugherty S."/>
            <person name="Mongodin E.F."/>
        </authorList>
    </citation>
    <scope>NUCLEOTIDE SEQUENCE [LARGE SCALE GENOMIC DNA]</scope>
    <source>
        <strain evidence="2">3988T(B)14</strain>
    </source>
</reference>
<evidence type="ECO:0000313" key="2">
    <source>
        <dbReference type="Proteomes" id="UP000020529"/>
    </source>
</evidence>
<dbReference type="AlphaFoldDB" id="A0A015SMF4"/>
<gene>
    <name evidence="1" type="ORF">M124_2834</name>
</gene>
<sequence>MVGRYVSGTSFIKHIPLKKTGRALIYYEDNLKTVKTL</sequence>